<evidence type="ECO:0000256" key="4">
    <source>
        <dbReference type="ARBA" id="ARBA00022741"/>
    </source>
</evidence>
<dbReference type="GO" id="GO:0016740">
    <property type="term" value="F:transferase activity"/>
    <property type="evidence" value="ECO:0007669"/>
    <property type="project" value="UniProtKB-ARBA"/>
</dbReference>
<dbReference type="InterPro" id="IPR004618">
    <property type="entry name" value="AsnA"/>
</dbReference>
<sequence length="348" mass="40178">MSVTHITNQGETIMQLIIPDHYDPKLSIRETQEAIRYIRETFQDEFGKELNLSRLSAPMMVPRSTGLNDNLNGYEQPVSFTMQEIPDDTMEIVHSLAKWKRWTLGRYGFKPGEGLYTNMNAIRKDEELDNIHSIYVDQWDWEKVITREQRTMDTLKDTVKHIFKVIKHMEHEVWYKYPKAVHHLPDEIHFVTTQELEDRWPDYTPKQREDAITKELGCVFLMQIGGAMKSGKIHDGRAADYDDWSLNGDILFWYEPLQHALEISSMGIRVDKTAMAKQLKIAGQEDRLALPFHKAIMAEELPFTIGGGIGQSRLCMLLLGKAHVGEVQASVWPEKMLKETEAAGIHIL</sequence>
<reference evidence="10 11" key="1">
    <citation type="journal article" date="2015" name="Genome Announc.">
        <title>Expanding the biotechnology potential of lactobacilli through comparative genomics of 213 strains and associated genera.</title>
        <authorList>
            <person name="Sun Z."/>
            <person name="Harris H.M."/>
            <person name="McCann A."/>
            <person name="Guo C."/>
            <person name="Argimon S."/>
            <person name="Zhang W."/>
            <person name="Yang X."/>
            <person name="Jeffery I.B."/>
            <person name="Cooney J.C."/>
            <person name="Kagawa T.F."/>
            <person name="Liu W."/>
            <person name="Song Y."/>
            <person name="Salvetti E."/>
            <person name="Wrobel A."/>
            <person name="Rasinkangas P."/>
            <person name="Parkhill J."/>
            <person name="Rea M.C."/>
            <person name="O'Sullivan O."/>
            <person name="Ritari J."/>
            <person name="Douillard F.P."/>
            <person name="Paul Ross R."/>
            <person name="Yang R."/>
            <person name="Briner A.E."/>
            <person name="Felis G.E."/>
            <person name="de Vos W.M."/>
            <person name="Barrangou R."/>
            <person name="Klaenhammer T.R."/>
            <person name="Caufield P.W."/>
            <person name="Cui Y."/>
            <person name="Zhang H."/>
            <person name="O'Toole P.W."/>
        </authorList>
    </citation>
    <scope>NUCLEOTIDE SEQUENCE [LARGE SCALE GENOMIC DNA]</scope>
    <source>
        <strain evidence="10 11">DSM 20505</strain>
    </source>
</reference>
<organism evidence="10 11">
    <name type="scientific">Lacticaseibacillus sharpeae JCM 1186 = DSM 20505</name>
    <dbReference type="NCBI Taxonomy" id="1291052"/>
    <lineage>
        <taxon>Bacteria</taxon>
        <taxon>Bacillati</taxon>
        <taxon>Bacillota</taxon>
        <taxon>Bacilli</taxon>
        <taxon>Lactobacillales</taxon>
        <taxon>Lactobacillaceae</taxon>
        <taxon>Lacticaseibacillus</taxon>
    </lineage>
</organism>
<keyword evidence="5 7" id="KW-0067">ATP-binding</keyword>
<dbReference type="GO" id="GO:0070981">
    <property type="term" value="P:L-asparagine biosynthetic process"/>
    <property type="evidence" value="ECO:0007669"/>
    <property type="project" value="UniProtKB-UniRule"/>
</dbReference>
<comment type="pathway">
    <text evidence="7">Amino-acid biosynthesis; L-asparagine biosynthesis; L-asparagine from L-aspartate (ammonia route): step 1/1.</text>
</comment>
<dbReference type="STRING" id="1291052.FC18_GL001640"/>
<gene>
    <name evidence="7" type="primary">asnA</name>
    <name evidence="10" type="ORF">FC18_GL001640</name>
</gene>
<evidence type="ECO:0000256" key="2">
    <source>
        <dbReference type="ARBA" id="ARBA00022598"/>
    </source>
</evidence>
<evidence type="ECO:0000259" key="9">
    <source>
        <dbReference type="PROSITE" id="PS50862"/>
    </source>
</evidence>
<dbReference type="UniPathway" id="UPA00134">
    <property type="reaction ID" value="UER00194"/>
</dbReference>
<accession>A0A0R1ZTV1</accession>
<dbReference type="InterPro" id="IPR006195">
    <property type="entry name" value="aa-tRNA-synth_II"/>
</dbReference>
<dbReference type="SUPFAM" id="SSF55681">
    <property type="entry name" value="Class II aaRS and biotin synthetases"/>
    <property type="match status" value="1"/>
</dbReference>
<dbReference type="Proteomes" id="UP000051679">
    <property type="component" value="Unassembled WGS sequence"/>
</dbReference>
<evidence type="ECO:0000256" key="6">
    <source>
        <dbReference type="ARBA" id="ARBA00022888"/>
    </source>
</evidence>
<evidence type="ECO:0000256" key="8">
    <source>
        <dbReference type="NCBIfam" id="TIGR00669"/>
    </source>
</evidence>
<feature type="domain" description="Aminoacyl-transfer RNA synthetases class-II family profile" evidence="9">
    <location>
        <begin position="36"/>
        <end position="333"/>
    </location>
</feature>
<keyword evidence="6 7" id="KW-0061">Asparagine biosynthesis</keyword>
<dbReference type="Gene3D" id="3.30.930.10">
    <property type="entry name" value="Bira Bifunctional Protein, Domain 2"/>
    <property type="match status" value="1"/>
</dbReference>
<keyword evidence="1 7" id="KW-0963">Cytoplasm</keyword>
<dbReference type="NCBIfam" id="TIGR00669">
    <property type="entry name" value="asnA"/>
    <property type="match status" value="1"/>
</dbReference>
<dbReference type="GO" id="GO:0005524">
    <property type="term" value="F:ATP binding"/>
    <property type="evidence" value="ECO:0007669"/>
    <property type="project" value="UniProtKB-UniRule"/>
</dbReference>
<comment type="subcellular location">
    <subcellularLocation>
        <location evidence="7">Cytoplasm</location>
    </subcellularLocation>
</comment>
<evidence type="ECO:0000256" key="5">
    <source>
        <dbReference type="ARBA" id="ARBA00022840"/>
    </source>
</evidence>
<dbReference type="PANTHER" id="PTHR30073:SF5">
    <property type="entry name" value="ASPARTATE--AMMONIA LIGASE"/>
    <property type="match status" value="1"/>
</dbReference>
<dbReference type="PATRIC" id="fig|1291052.5.peg.1670"/>
<keyword evidence="2 7" id="KW-0436">Ligase</keyword>
<dbReference type="Pfam" id="PF03590">
    <property type="entry name" value="AsnA"/>
    <property type="match status" value="1"/>
</dbReference>
<dbReference type="EC" id="6.3.1.1" evidence="7 8"/>
<evidence type="ECO:0000256" key="7">
    <source>
        <dbReference type="HAMAP-Rule" id="MF_00555"/>
    </source>
</evidence>
<keyword evidence="3 7" id="KW-0028">Amino-acid biosynthesis</keyword>
<keyword evidence="4 7" id="KW-0547">Nucleotide-binding</keyword>
<dbReference type="PIRSF" id="PIRSF001555">
    <property type="entry name" value="Asp_ammon_ligase"/>
    <property type="match status" value="1"/>
</dbReference>
<evidence type="ECO:0000256" key="3">
    <source>
        <dbReference type="ARBA" id="ARBA00022605"/>
    </source>
</evidence>
<proteinExistence type="inferred from homology"/>
<dbReference type="PROSITE" id="PS50862">
    <property type="entry name" value="AA_TRNA_LIGASE_II"/>
    <property type="match status" value="1"/>
</dbReference>
<protein>
    <recommendedName>
        <fullName evidence="7 8">Aspartate--ammonia ligase</fullName>
        <ecNumber evidence="7 8">6.3.1.1</ecNumber>
    </recommendedName>
    <alternativeName>
        <fullName evidence="7">Asparagine synthetase A</fullName>
    </alternativeName>
</protein>
<evidence type="ECO:0000313" key="10">
    <source>
        <dbReference type="EMBL" id="KRM55190.1"/>
    </source>
</evidence>
<keyword evidence="11" id="KW-1185">Reference proteome</keyword>
<name>A0A0R1ZTV1_9LACO</name>
<evidence type="ECO:0000313" key="11">
    <source>
        <dbReference type="Proteomes" id="UP000051679"/>
    </source>
</evidence>
<dbReference type="HAMAP" id="MF_00555">
    <property type="entry name" value="AsnA"/>
    <property type="match status" value="1"/>
</dbReference>
<dbReference type="EMBL" id="AYYO01000030">
    <property type="protein sequence ID" value="KRM55190.1"/>
    <property type="molecule type" value="Genomic_DNA"/>
</dbReference>
<dbReference type="PANTHER" id="PTHR30073">
    <property type="entry name" value="ASPARTATE--AMMONIA LIGASE"/>
    <property type="match status" value="1"/>
</dbReference>
<dbReference type="GO" id="GO:0140096">
    <property type="term" value="F:catalytic activity, acting on a protein"/>
    <property type="evidence" value="ECO:0007669"/>
    <property type="project" value="UniProtKB-ARBA"/>
</dbReference>
<comment type="catalytic activity">
    <reaction evidence="7">
        <text>L-aspartate + NH4(+) + ATP = L-asparagine + AMP + diphosphate + H(+)</text>
        <dbReference type="Rhea" id="RHEA:11372"/>
        <dbReference type="ChEBI" id="CHEBI:15378"/>
        <dbReference type="ChEBI" id="CHEBI:28938"/>
        <dbReference type="ChEBI" id="CHEBI:29991"/>
        <dbReference type="ChEBI" id="CHEBI:30616"/>
        <dbReference type="ChEBI" id="CHEBI:33019"/>
        <dbReference type="ChEBI" id="CHEBI:58048"/>
        <dbReference type="ChEBI" id="CHEBI:456215"/>
        <dbReference type="EC" id="6.3.1.1"/>
    </reaction>
</comment>
<comment type="similarity">
    <text evidence="7">Belongs to the class-II aminoacyl-tRNA synthetase family. AsnA subfamily.</text>
</comment>
<dbReference type="CDD" id="cd00645">
    <property type="entry name" value="AsnA"/>
    <property type="match status" value="1"/>
</dbReference>
<dbReference type="GO" id="GO:0004071">
    <property type="term" value="F:aspartate-ammonia ligase activity"/>
    <property type="evidence" value="ECO:0007669"/>
    <property type="project" value="UniProtKB-UniRule"/>
</dbReference>
<dbReference type="InterPro" id="IPR045864">
    <property type="entry name" value="aa-tRNA-synth_II/BPL/LPL"/>
</dbReference>
<dbReference type="GO" id="GO:0005829">
    <property type="term" value="C:cytosol"/>
    <property type="evidence" value="ECO:0007669"/>
    <property type="project" value="TreeGrafter"/>
</dbReference>
<evidence type="ECO:0000256" key="1">
    <source>
        <dbReference type="ARBA" id="ARBA00022490"/>
    </source>
</evidence>
<dbReference type="AlphaFoldDB" id="A0A0R1ZTV1"/>
<comment type="caution">
    <text evidence="10">The sequence shown here is derived from an EMBL/GenBank/DDBJ whole genome shotgun (WGS) entry which is preliminary data.</text>
</comment>